<dbReference type="GO" id="GO:0003700">
    <property type="term" value="F:DNA-binding transcription factor activity"/>
    <property type="evidence" value="ECO:0007669"/>
    <property type="project" value="InterPro"/>
</dbReference>
<dbReference type="SMART" id="SM00895">
    <property type="entry name" value="FCD"/>
    <property type="match status" value="1"/>
</dbReference>
<dbReference type="InterPro" id="IPR036390">
    <property type="entry name" value="WH_DNA-bd_sf"/>
</dbReference>
<dbReference type="InterPro" id="IPR008920">
    <property type="entry name" value="TF_FadR/GntR_C"/>
</dbReference>
<dbReference type="Gene3D" id="1.10.10.10">
    <property type="entry name" value="Winged helix-like DNA-binding domain superfamily/Winged helix DNA-binding domain"/>
    <property type="match status" value="1"/>
</dbReference>
<evidence type="ECO:0000259" key="4">
    <source>
        <dbReference type="PROSITE" id="PS50949"/>
    </source>
</evidence>
<dbReference type="SUPFAM" id="SSF46785">
    <property type="entry name" value="Winged helix' DNA-binding domain"/>
    <property type="match status" value="1"/>
</dbReference>
<evidence type="ECO:0000256" key="3">
    <source>
        <dbReference type="ARBA" id="ARBA00023163"/>
    </source>
</evidence>
<dbReference type="AlphaFoldDB" id="A0A975QL79"/>
<keyword evidence="2" id="KW-0238">DNA-binding</keyword>
<sequence length="235" mass="25603">MTTEHRTLHNRVLAVLGPAIAAGEYAPGHAFTLQGLEGDFGVSRTVAREAVRVLESMGLVVSRPRTGIRVRPQRDWSVFDPQLIRWRLAGSGRMEQLRSLNELRAAVEPGAAALAAERGPADERAQLEAVAERMTLTGQAGELTTFMELDIAFHRRILELSGNEMLSGLAEVVTEVLVARTSYDLMPHNPRPEALRLHMTVARAVRDGLPDVAEAAMRAIVTEVADALRDDAPGC</sequence>
<keyword evidence="1" id="KW-0805">Transcription regulation</keyword>
<dbReference type="SUPFAM" id="SSF48008">
    <property type="entry name" value="GntR ligand-binding domain-like"/>
    <property type="match status" value="1"/>
</dbReference>
<dbReference type="InterPro" id="IPR036388">
    <property type="entry name" value="WH-like_DNA-bd_sf"/>
</dbReference>
<organism evidence="5 6">
    <name type="scientific">Nocardiopsis eucommiae</name>
    <dbReference type="NCBI Taxonomy" id="2831970"/>
    <lineage>
        <taxon>Bacteria</taxon>
        <taxon>Bacillati</taxon>
        <taxon>Actinomycetota</taxon>
        <taxon>Actinomycetes</taxon>
        <taxon>Streptosporangiales</taxon>
        <taxon>Nocardiopsidaceae</taxon>
        <taxon>Nocardiopsis</taxon>
    </lineage>
</organism>
<keyword evidence="3" id="KW-0804">Transcription</keyword>
<gene>
    <name evidence="5" type="ORF">KGD82_05290</name>
</gene>
<name>A0A975QL79_9ACTN</name>
<accession>A0A975QL79</accession>
<evidence type="ECO:0000313" key="5">
    <source>
        <dbReference type="EMBL" id="QVJ02179.1"/>
    </source>
</evidence>
<protein>
    <submittedName>
        <fullName evidence="5">FadR family transcriptional regulator</fullName>
    </submittedName>
</protein>
<dbReference type="Proteomes" id="UP000682416">
    <property type="component" value="Chromosome"/>
</dbReference>
<dbReference type="GO" id="GO:0003677">
    <property type="term" value="F:DNA binding"/>
    <property type="evidence" value="ECO:0007669"/>
    <property type="project" value="UniProtKB-KW"/>
</dbReference>
<dbReference type="InterPro" id="IPR000524">
    <property type="entry name" value="Tscrpt_reg_HTH_GntR"/>
</dbReference>
<dbReference type="RefSeq" id="WP_378743122.1">
    <property type="nucleotide sequence ID" value="NZ_CBDRIY010000039.1"/>
</dbReference>
<dbReference type="SMART" id="SM00345">
    <property type="entry name" value="HTH_GNTR"/>
    <property type="match status" value="1"/>
</dbReference>
<dbReference type="Pfam" id="PF07729">
    <property type="entry name" value="FCD"/>
    <property type="match status" value="1"/>
</dbReference>
<keyword evidence="6" id="KW-1185">Reference proteome</keyword>
<dbReference type="PANTHER" id="PTHR43537">
    <property type="entry name" value="TRANSCRIPTIONAL REGULATOR, GNTR FAMILY"/>
    <property type="match status" value="1"/>
</dbReference>
<dbReference type="KEGG" id="nec:KGD82_05290"/>
<evidence type="ECO:0000256" key="1">
    <source>
        <dbReference type="ARBA" id="ARBA00023015"/>
    </source>
</evidence>
<dbReference type="PANTHER" id="PTHR43537:SF44">
    <property type="entry name" value="GNTR FAMILY REGULATORY PROTEIN"/>
    <property type="match status" value="1"/>
</dbReference>
<dbReference type="EMBL" id="CP074402">
    <property type="protein sequence ID" value="QVJ02179.1"/>
    <property type="molecule type" value="Genomic_DNA"/>
</dbReference>
<proteinExistence type="predicted"/>
<evidence type="ECO:0000256" key="2">
    <source>
        <dbReference type="ARBA" id="ARBA00023125"/>
    </source>
</evidence>
<dbReference type="Pfam" id="PF00392">
    <property type="entry name" value="GntR"/>
    <property type="match status" value="1"/>
</dbReference>
<dbReference type="Gene3D" id="1.20.120.530">
    <property type="entry name" value="GntR ligand-binding domain-like"/>
    <property type="match status" value="1"/>
</dbReference>
<evidence type="ECO:0000313" key="6">
    <source>
        <dbReference type="Proteomes" id="UP000682416"/>
    </source>
</evidence>
<dbReference type="InterPro" id="IPR011711">
    <property type="entry name" value="GntR_C"/>
</dbReference>
<dbReference type="PROSITE" id="PS50949">
    <property type="entry name" value="HTH_GNTR"/>
    <property type="match status" value="1"/>
</dbReference>
<reference evidence="5" key="1">
    <citation type="submission" date="2021-05" db="EMBL/GenBank/DDBJ databases">
        <authorList>
            <person name="Kaiqin L."/>
            <person name="Jian G."/>
        </authorList>
    </citation>
    <scope>NUCLEOTIDE SEQUENCE</scope>
    <source>
        <strain evidence="5">HDS5</strain>
    </source>
</reference>
<feature type="domain" description="HTH gntR-type" evidence="4">
    <location>
        <begin position="6"/>
        <end position="73"/>
    </location>
</feature>